<sequence>MKYSSRPGEKLHGVSRSERHSGPLPVRCAGPHIAPTPERPWSNEKGRPREGTGLAITTGDACQTSLRGLGGFPVRAPFSDAAPSAASEAPVFAGTLRHADNLSRALDARCYEGGSGRTHYRVMRIAGRDWVAMTLAAAYVAALVALGVLAH</sequence>
<name>A0A5J5E010_9BIFI</name>
<comment type="subcellular location">
    <subcellularLocation>
        <location evidence="1">Membrane</location>
        <topology evidence="1">Multi-pass membrane protein</topology>
    </subcellularLocation>
</comment>
<evidence type="ECO:0008006" key="11">
    <source>
        <dbReference type="Google" id="ProtNLM"/>
    </source>
</evidence>
<evidence type="ECO:0000256" key="6">
    <source>
        <dbReference type="SAM" id="Phobius"/>
    </source>
</evidence>
<protein>
    <recommendedName>
        <fullName evidence="11">Energy-coupling factor transporter transmembrane protein EcfT</fullName>
    </recommendedName>
</protein>
<dbReference type="EMBL" id="RZNZ01000001">
    <property type="protein sequence ID" value="KAA8822435.1"/>
    <property type="molecule type" value="Genomic_DNA"/>
</dbReference>
<keyword evidence="3 6" id="KW-1133">Transmembrane helix</keyword>
<reference evidence="9 10" key="1">
    <citation type="journal article" date="2019" name="Syst. Appl. Microbiol.">
        <title>Characterization of Bifidobacterium species in feaces of the Egyptian fruit bat: Description of B. vespertilionis sp. nov. and B. rousetti sp. nov.</title>
        <authorList>
            <person name="Modesto M."/>
            <person name="Satti M."/>
            <person name="Watanabe K."/>
            <person name="Puglisi E."/>
            <person name="Morelli L."/>
            <person name="Huang C.-H."/>
            <person name="Liou J.-S."/>
            <person name="Miyashita M."/>
            <person name="Tamura T."/>
            <person name="Saito S."/>
            <person name="Mori K."/>
            <person name="Huang L."/>
            <person name="Sciavilla P."/>
            <person name="Sandri C."/>
            <person name="Spiezio C."/>
            <person name="Vitali F."/>
            <person name="Cavalieri D."/>
            <person name="Perpetuini G."/>
            <person name="Tofalo R."/>
            <person name="Bonetti A."/>
            <person name="Arita M."/>
            <person name="Mattarelli P."/>
        </authorList>
    </citation>
    <scope>NUCLEOTIDE SEQUENCE [LARGE SCALE GENOMIC DNA]</scope>
    <source>
        <strain evidence="7 10">RST16</strain>
        <strain evidence="8 9">RST8</strain>
    </source>
</reference>
<evidence type="ECO:0000256" key="4">
    <source>
        <dbReference type="ARBA" id="ARBA00023136"/>
    </source>
</evidence>
<dbReference type="OrthoDB" id="92887at2"/>
<dbReference type="CDD" id="cd16914">
    <property type="entry name" value="EcfT"/>
    <property type="match status" value="1"/>
</dbReference>
<comment type="caution">
    <text evidence="8">The sequence shown here is derived from an EMBL/GenBank/DDBJ whole genome shotgun (WGS) entry which is preliminary data.</text>
</comment>
<feature type="compositionally biased region" description="Basic and acidic residues" evidence="5">
    <location>
        <begin position="41"/>
        <end position="50"/>
    </location>
</feature>
<feature type="transmembrane region" description="Helical" evidence="6">
    <location>
        <begin position="130"/>
        <end position="150"/>
    </location>
</feature>
<dbReference type="AlphaFoldDB" id="A0A5J5E010"/>
<evidence type="ECO:0000313" key="10">
    <source>
        <dbReference type="Proteomes" id="UP000374630"/>
    </source>
</evidence>
<evidence type="ECO:0000256" key="5">
    <source>
        <dbReference type="SAM" id="MobiDB-lite"/>
    </source>
</evidence>
<dbReference type="Proteomes" id="UP000345527">
    <property type="component" value="Unassembled WGS sequence"/>
</dbReference>
<evidence type="ECO:0000256" key="2">
    <source>
        <dbReference type="ARBA" id="ARBA00022692"/>
    </source>
</evidence>
<evidence type="ECO:0000313" key="7">
    <source>
        <dbReference type="EMBL" id="KAA8822435.1"/>
    </source>
</evidence>
<keyword evidence="2 6" id="KW-0812">Transmembrane</keyword>
<feature type="compositionally biased region" description="Basic and acidic residues" evidence="5">
    <location>
        <begin position="7"/>
        <end position="21"/>
    </location>
</feature>
<gene>
    <name evidence="8" type="ORF">EM848_01450</name>
    <name evidence="7" type="ORF">EMO90_00075</name>
</gene>
<feature type="region of interest" description="Disordered" evidence="5">
    <location>
        <begin position="1"/>
        <end position="55"/>
    </location>
</feature>
<accession>A0A5J5E010</accession>
<dbReference type="GO" id="GO:0005886">
    <property type="term" value="C:plasma membrane"/>
    <property type="evidence" value="ECO:0007669"/>
    <property type="project" value="UniProtKB-ARBA"/>
</dbReference>
<keyword evidence="4 6" id="KW-0472">Membrane</keyword>
<evidence type="ECO:0000313" key="9">
    <source>
        <dbReference type="Proteomes" id="UP000345527"/>
    </source>
</evidence>
<dbReference type="InterPro" id="IPR003339">
    <property type="entry name" value="ABC/ECF_trnsptr_transmembrane"/>
</dbReference>
<evidence type="ECO:0000256" key="1">
    <source>
        <dbReference type="ARBA" id="ARBA00004141"/>
    </source>
</evidence>
<dbReference type="Proteomes" id="UP000374630">
    <property type="component" value="Unassembled WGS sequence"/>
</dbReference>
<dbReference type="EMBL" id="RZOA01000002">
    <property type="protein sequence ID" value="KAA8824503.1"/>
    <property type="molecule type" value="Genomic_DNA"/>
</dbReference>
<evidence type="ECO:0000313" key="8">
    <source>
        <dbReference type="EMBL" id="KAA8824503.1"/>
    </source>
</evidence>
<evidence type="ECO:0000256" key="3">
    <source>
        <dbReference type="ARBA" id="ARBA00022989"/>
    </source>
</evidence>
<keyword evidence="10" id="KW-1185">Reference proteome</keyword>
<proteinExistence type="predicted"/>
<organism evidence="8 9">
    <name type="scientific">Bifidobacterium vespertilionis</name>
    <dbReference type="NCBI Taxonomy" id="2562524"/>
    <lineage>
        <taxon>Bacteria</taxon>
        <taxon>Bacillati</taxon>
        <taxon>Actinomycetota</taxon>
        <taxon>Actinomycetes</taxon>
        <taxon>Bifidobacteriales</taxon>
        <taxon>Bifidobacteriaceae</taxon>
        <taxon>Bifidobacterium</taxon>
    </lineage>
</organism>